<accession>A0ABT8M7M6</accession>
<dbReference type="SUPFAM" id="SSF101756">
    <property type="entry name" value="Hypothetical protein YgiW"/>
    <property type="match status" value="1"/>
</dbReference>
<feature type="transmembrane region" description="Helical" evidence="1">
    <location>
        <begin position="12"/>
        <end position="31"/>
    </location>
</feature>
<dbReference type="Proteomes" id="UP001168338">
    <property type="component" value="Unassembled WGS sequence"/>
</dbReference>
<dbReference type="InterPro" id="IPR012340">
    <property type="entry name" value="NA-bd_OB-fold"/>
</dbReference>
<proteinExistence type="predicted"/>
<gene>
    <name evidence="2" type="ORF">FGU65_03320</name>
</gene>
<keyword evidence="1" id="KW-1133">Transmembrane helix</keyword>
<keyword evidence="3" id="KW-1185">Reference proteome</keyword>
<feature type="transmembrane region" description="Helical" evidence="1">
    <location>
        <begin position="37"/>
        <end position="55"/>
    </location>
</feature>
<organism evidence="2 3">
    <name type="scientific">Methanoculleus frigidifontis</name>
    <dbReference type="NCBI Taxonomy" id="2584085"/>
    <lineage>
        <taxon>Archaea</taxon>
        <taxon>Methanobacteriati</taxon>
        <taxon>Methanobacteriota</taxon>
        <taxon>Stenosarchaea group</taxon>
        <taxon>Methanomicrobia</taxon>
        <taxon>Methanomicrobiales</taxon>
        <taxon>Methanomicrobiaceae</taxon>
        <taxon>Methanoculleus</taxon>
    </lineage>
</organism>
<keyword evidence="1" id="KW-0472">Membrane</keyword>
<dbReference type="RefSeq" id="WP_301663016.1">
    <property type="nucleotide sequence ID" value="NZ_VCYH01000002.1"/>
</dbReference>
<name>A0ABT8M7M6_9EURY</name>
<sequence>MRIGTINVKISAISLAVFGIFTIILLGTVIATGETSILLWGVPILALLLIIPAALNYMSQQQYASLVPMYEQEAKTVRIRTINLSMLGEPVRIQGIVERVHFQFLNRPQYLVADRTGEISVKMFTNPQEDVKVNDKVEVLGSVVKRYILSGDAVINCISIRKITEESAPEQKKKKS</sequence>
<dbReference type="InterPro" id="IPR036700">
    <property type="entry name" value="BOBF_sf"/>
</dbReference>
<protein>
    <submittedName>
        <fullName evidence="2">Nucleotide-binding protein</fullName>
    </submittedName>
</protein>
<comment type="caution">
    <text evidence="2">The sequence shown here is derived from an EMBL/GenBank/DDBJ whole genome shotgun (WGS) entry which is preliminary data.</text>
</comment>
<keyword evidence="1" id="KW-0812">Transmembrane</keyword>
<reference evidence="2" key="1">
    <citation type="submission" date="2019-05" db="EMBL/GenBank/DDBJ databases">
        <title>Methanoculleus sp. FWC-SCC1, a methanogenic archaeon isolated from deep marine cold seep.</title>
        <authorList>
            <person name="Chen Y.-W."/>
            <person name="Chen S.-C."/>
            <person name="Teng N.-H."/>
            <person name="Lai M.-C."/>
        </authorList>
    </citation>
    <scope>NUCLEOTIDE SEQUENCE</scope>
    <source>
        <strain evidence="2">FWC-SCC1</strain>
    </source>
</reference>
<evidence type="ECO:0000256" key="1">
    <source>
        <dbReference type="SAM" id="Phobius"/>
    </source>
</evidence>
<evidence type="ECO:0000313" key="2">
    <source>
        <dbReference type="EMBL" id="MDN7023931.1"/>
    </source>
</evidence>
<dbReference type="EMBL" id="VCYH01000002">
    <property type="protein sequence ID" value="MDN7023931.1"/>
    <property type="molecule type" value="Genomic_DNA"/>
</dbReference>
<evidence type="ECO:0000313" key="3">
    <source>
        <dbReference type="Proteomes" id="UP001168338"/>
    </source>
</evidence>
<dbReference type="Gene3D" id="2.40.50.140">
    <property type="entry name" value="Nucleic acid-binding proteins"/>
    <property type="match status" value="1"/>
</dbReference>